<comment type="caution">
    <text evidence="1">The sequence shown here is derived from an EMBL/GenBank/DDBJ whole genome shotgun (WGS) entry which is preliminary data.</text>
</comment>
<proteinExistence type="predicted"/>
<protein>
    <submittedName>
        <fullName evidence="1">Uncharacterized protein</fullName>
    </submittedName>
</protein>
<evidence type="ECO:0000313" key="1">
    <source>
        <dbReference type="EMBL" id="TNN67697.1"/>
    </source>
</evidence>
<accession>A0A4Z2HPJ4</accession>
<gene>
    <name evidence="1" type="ORF">EYF80_022013</name>
</gene>
<dbReference type="Proteomes" id="UP000314294">
    <property type="component" value="Unassembled WGS sequence"/>
</dbReference>
<sequence>MQVDRHMLYPGWNLTAPSLRASVRMLLLSLSATYRQPHGSSGAAARPDGWAKPALWGYELFRFSSLPLPAHRKHVPALDSLPMLGTITFHAPLPVRPQHSPAVPSVTSQGELMGCWGPIAPPSLSVP</sequence>
<name>A0A4Z2HPJ4_9TELE</name>
<reference evidence="1 2" key="1">
    <citation type="submission" date="2019-03" db="EMBL/GenBank/DDBJ databases">
        <title>First draft genome of Liparis tanakae, snailfish: a comprehensive survey of snailfish specific genes.</title>
        <authorList>
            <person name="Kim W."/>
            <person name="Song I."/>
            <person name="Jeong J.-H."/>
            <person name="Kim D."/>
            <person name="Kim S."/>
            <person name="Ryu S."/>
            <person name="Song J.Y."/>
            <person name="Lee S.K."/>
        </authorList>
    </citation>
    <scope>NUCLEOTIDE SEQUENCE [LARGE SCALE GENOMIC DNA]</scope>
    <source>
        <tissue evidence="1">Muscle</tissue>
    </source>
</reference>
<dbReference type="EMBL" id="SRLO01000199">
    <property type="protein sequence ID" value="TNN67697.1"/>
    <property type="molecule type" value="Genomic_DNA"/>
</dbReference>
<evidence type="ECO:0000313" key="2">
    <source>
        <dbReference type="Proteomes" id="UP000314294"/>
    </source>
</evidence>
<organism evidence="1 2">
    <name type="scientific">Liparis tanakae</name>
    <name type="common">Tanaka's snailfish</name>
    <dbReference type="NCBI Taxonomy" id="230148"/>
    <lineage>
        <taxon>Eukaryota</taxon>
        <taxon>Metazoa</taxon>
        <taxon>Chordata</taxon>
        <taxon>Craniata</taxon>
        <taxon>Vertebrata</taxon>
        <taxon>Euteleostomi</taxon>
        <taxon>Actinopterygii</taxon>
        <taxon>Neopterygii</taxon>
        <taxon>Teleostei</taxon>
        <taxon>Neoteleostei</taxon>
        <taxon>Acanthomorphata</taxon>
        <taxon>Eupercaria</taxon>
        <taxon>Perciformes</taxon>
        <taxon>Cottioidei</taxon>
        <taxon>Cottales</taxon>
        <taxon>Liparidae</taxon>
        <taxon>Liparis</taxon>
    </lineage>
</organism>
<keyword evidence="2" id="KW-1185">Reference proteome</keyword>
<dbReference type="AlphaFoldDB" id="A0A4Z2HPJ4"/>